<evidence type="ECO:0000313" key="5">
    <source>
        <dbReference type="Proteomes" id="UP000192257"/>
    </source>
</evidence>
<dbReference type="GeneID" id="39985032"/>
<feature type="chain" id="PRO_5012846189" evidence="3">
    <location>
        <begin position="28"/>
        <end position="353"/>
    </location>
</feature>
<reference evidence="4 5" key="1">
    <citation type="submission" date="2017-03" db="EMBL/GenBank/DDBJ databases">
        <title>An alternative strategy for trypanosome survival in the mammalian bloodstream revealed through genome and transcriptome analysis of the ubiquitous bovine parasite Trypanosoma (Megatrypanum) theileri.</title>
        <authorList>
            <person name="Kelly S."/>
            <person name="Ivens A."/>
            <person name="Mott A."/>
            <person name="O'Neill E."/>
            <person name="Emms D."/>
            <person name="Macleod O."/>
            <person name="Voorheis P."/>
            <person name="Matthews J."/>
            <person name="Matthews K."/>
            <person name="Carrington M."/>
        </authorList>
    </citation>
    <scope>NUCLEOTIDE SEQUENCE [LARGE SCALE GENOMIC DNA]</scope>
    <source>
        <strain evidence="4">Edinburgh</strain>
    </source>
</reference>
<evidence type="ECO:0000256" key="2">
    <source>
        <dbReference type="SAM" id="MobiDB-lite"/>
    </source>
</evidence>
<evidence type="ECO:0000256" key="3">
    <source>
        <dbReference type="SAM" id="SignalP"/>
    </source>
</evidence>
<feature type="compositionally biased region" description="Low complexity" evidence="2">
    <location>
        <begin position="298"/>
        <end position="310"/>
    </location>
</feature>
<evidence type="ECO:0000313" key="4">
    <source>
        <dbReference type="EMBL" id="ORC89502.1"/>
    </source>
</evidence>
<evidence type="ECO:0000256" key="1">
    <source>
        <dbReference type="SAM" id="Coils"/>
    </source>
</evidence>
<feature type="coiled-coil region" evidence="1">
    <location>
        <begin position="39"/>
        <end position="94"/>
    </location>
</feature>
<feature type="non-terminal residue" evidence="4">
    <location>
        <position position="353"/>
    </location>
</feature>
<name>A0A1X0NXU9_9TRYP</name>
<dbReference type="EMBL" id="NBCO01000012">
    <property type="protein sequence ID" value="ORC89502.1"/>
    <property type="molecule type" value="Genomic_DNA"/>
</dbReference>
<proteinExistence type="predicted"/>
<sequence>MITMFIQLRRVVYLLVLLQCCACVAYAQSGDTTPTDSEEKKIIQNLTELRAKMEKKKDEINVILVSLKSVKNECSEASKRAQNAAKTAEELESVVMNTSVLILQSSESLNESEVKEELRNAVYAVREATNAVEKTNLIAEKISNLAHEIQKGEIDLVKVVDDVEWITDDYINNEDETSLSGGKKKIQQLAKECKKETKEVDTFLQHVNEDTRSARSLAEEAQKQAEAASAAAEYLQKIIDDIFERRPQIKADLEREIEEENQRLTDTTTANEGKEPLDNNEVLDGALPNKQNETGSHANAQQQQNQQNSENKNEESNVETQENNNSSQSKTPTPSNSSASGSSPSQNTPTNTS</sequence>
<feature type="signal peptide" evidence="3">
    <location>
        <begin position="1"/>
        <end position="27"/>
    </location>
</feature>
<accession>A0A1X0NXU9</accession>
<dbReference type="RefSeq" id="XP_028883568.1">
    <property type="nucleotide sequence ID" value="XM_029025252.1"/>
</dbReference>
<dbReference type="VEuPathDB" id="TriTrypDB:TM35_000122770"/>
<keyword evidence="1" id="KW-0175">Coiled coil</keyword>
<dbReference type="Proteomes" id="UP000192257">
    <property type="component" value="Unassembled WGS sequence"/>
</dbReference>
<feature type="compositionally biased region" description="Low complexity" evidence="2">
    <location>
        <begin position="331"/>
        <end position="353"/>
    </location>
</feature>
<feature type="region of interest" description="Disordered" evidence="2">
    <location>
        <begin position="254"/>
        <end position="353"/>
    </location>
</feature>
<comment type="caution">
    <text evidence="4">The sequence shown here is derived from an EMBL/GenBank/DDBJ whole genome shotgun (WGS) entry which is preliminary data.</text>
</comment>
<dbReference type="AlphaFoldDB" id="A0A1X0NXU9"/>
<feature type="compositionally biased region" description="Polar residues" evidence="2">
    <location>
        <begin position="318"/>
        <end position="330"/>
    </location>
</feature>
<keyword evidence="5" id="KW-1185">Reference proteome</keyword>
<organism evidence="4 5">
    <name type="scientific">Trypanosoma theileri</name>
    <dbReference type="NCBI Taxonomy" id="67003"/>
    <lineage>
        <taxon>Eukaryota</taxon>
        <taxon>Discoba</taxon>
        <taxon>Euglenozoa</taxon>
        <taxon>Kinetoplastea</taxon>
        <taxon>Metakinetoplastina</taxon>
        <taxon>Trypanosomatida</taxon>
        <taxon>Trypanosomatidae</taxon>
        <taxon>Trypanosoma</taxon>
    </lineage>
</organism>
<protein>
    <submittedName>
        <fullName evidence="4">Uncharacterized protein</fullName>
    </submittedName>
</protein>
<gene>
    <name evidence="4" type="ORF">TM35_000122770</name>
</gene>
<keyword evidence="3" id="KW-0732">Signal</keyword>